<comment type="caution">
    <text evidence="3">The sequence shown here is derived from an EMBL/GenBank/DDBJ whole genome shotgun (WGS) entry which is preliminary data.</text>
</comment>
<protein>
    <recommendedName>
        <fullName evidence="5">Disease resistance protein</fullName>
    </recommendedName>
</protein>
<organism evidence="3 4">
    <name type="scientific">Ficus carica</name>
    <name type="common">Common fig</name>
    <dbReference type="NCBI Taxonomy" id="3494"/>
    <lineage>
        <taxon>Eukaryota</taxon>
        <taxon>Viridiplantae</taxon>
        <taxon>Streptophyta</taxon>
        <taxon>Embryophyta</taxon>
        <taxon>Tracheophyta</taxon>
        <taxon>Spermatophyta</taxon>
        <taxon>Magnoliopsida</taxon>
        <taxon>eudicotyledons</taxon>
        <taxon>Gunneridae</taxon>
        <taxon>Pentapetalae</taxon>
        <taxon>rosids</taxon>
        <taxon>fabids</taxon>
        <taxon>Rosales</taxon>
        <taxon>Moraceae</taxon>
        <taxon>Ficeae</taxon>
        <taxon>Ficus</taxon>
    </lineage>
</organism>
<name>A0AA88EE39_FICCA</name>
<dbReference type="InterPro" id="IPR011713">
    <property type="entry name" value="Leu-rich_rpt_3"/>
</dbReference>
<dbReference type="PANTHER" id="PTHR11017:SF573">
    <property type="entry name" value="ADP-RIBOSYL CYCLASE_CYCLIC ADP-RIBOSE HYDROLASE"/>
    <property type="match status" value="1"/>
</dbReference>
<dbReference type="InterPro" id="IPR032675">
    <property type="entry name" value="LRR_dom_sf"/>
</dbReference>
<dbReference type="PANTHER" id="PTHR11017">
    <property type="entry name" value="LEUCINE-RICH REPEAT-CONTAINING PROTEIN"/>
    <property type="match status" value="1"/>
</dbReference>
<keyword evidence="2" id="KW-0677">Repeat</keyword>
<dbReference type="EMBL" id="BTGU01011612">
    <property type="protein sequence ID" value="GMN72268.1"/>
    <property type="molecule type" value="Genomic_DNA"/>
</dbReference>
<dbReference type="InterPro" id="IPR001611">
    <property type="entry name" value="Leu-rich_rpt"/>
</dbReference>
<evidence type="ECO:0000313" key="3">
    <source>
        <dbReference type="EMBL" id="GMN72268.1"/>
    </source>
</evidence>
<dbReference type="GO" id="GO:0006952">
    <property type="term" value="P:defense response"/>
    <property type="evidence" value="ECO:0007669"/>
    <property type="project" value="InterPro"/>
</dbReference>
<keyword evidence="4" id="KW-1185">Reference proteome</keyword>
<accession>A0AA88EE39</accession>
<evidence type="ECO:0000256" key="2">
    <source>
        <dbReference type="ARBA" id="ARBA00022737"/>
    </source>
</evidence>
<dbReference type="AlphaFoldDB" id="A0AA88EE39"/>
<dbReference type="InterPro" id="IPR044974">
    <property type="entry name" value="Disease_R_plants"/>
</dbReference>
<evidence type="ECO:0008006" key="5">
    <source>
        <dbReference type="Google" id="ProtNLM"/>
    </source>
</evidence>
<dbReference type="Pfam" id="PF07725">
    <property type="entry name" value="LRR_3"/>
    <property type="match status" value="1"/>
</dbReference>
<keyword evidence="1" id="KW-0433">Leucine-rich repeat</keyword>
<dbReference type="Gene3D" id="3.80.10.10">
    <property type="entry name" value="Ribonuclease Inhibitor"/>
    <property type="match status" value="1"/>
</dbReference>
<dbReference type="Gramene" id="FCD_00020985-RA">
    <property type="protein sequence ID" value="FCD_00020985-RA:cds"/>
    <property type="gene ID" value="FCD_00020985"/>
</dbReference>
<dbReference type="PROSITE" id="PS51450">
    <property type="entry name" value="LRR"/>
    <property type="match status" value="1"/>
</dbReference>
<gene>
    <name evidence="3" type="ORF">TIFTF001_052820</name>
</gene>
<proteinExistence type="predicted"/>
<dbReference type="SUPFAM" id="SSF52058">
    <property type="entry name" value="L domain-like"/>
    <property type="match status" value="1"/>
</dbReference>
<evidence type="ECO:0000256" key="1">
    <source>
        <dbReference type="ARBA" id="ARBA00022614"/>
    </source>
</evidence>
<reference evidence="3" key="1">
    <citation type="submission" date="2023-07" db="EMBL/GenBank/DDBJ databases">
        <title>draft genome sequence of fig (Ficus carica).</title>
        <authorList>
            <person name="Takahashi T."/>
            <person name="Nishimura K."/>
        </authorList>
    </citation>
    <scope>NUCLEOTIDE SEQUENCE</scope>
</reference>
<dbReference type="Proteomes" id="UP001187192">
    <property type="component" value="Unassembled WGS sequence"/>
</dbReference>
<sequence>MHDLLYLKIIDGEPHKLHYFPQDIHSFPPRLRYLDHVVFKNRRRSADEVSQKLHFPQDIQSLPPALRYLEWWNYPSKSLPSNFVPQIIVELKMPHNKLKKLWTVVQNLGNLKHIDLRFSYRLTQIPDLSCAPNLKKPWNFEHGRKHGTLSFDDCCGLKSLPTITGNIKYLKLGSTAVKELPSSISSLENLISLDLSNCEIEKLPNIKDLSRLIEIRISDCKNLQSLPELPLSLGLLDAHRCTPLRTVSDSISRLVEGCWSDYQATPYNEFLFGNCSKLDQTSRNQIMTQSQIRILRTTTISVSQSEEMSRVSLSLLLFISI</sequence>
<evidence type="ECO:0000313" key="4">
    <source>
        <dbReference type="Proteomes" id="UP001187192"/>
    </source>
</evidence>